<feature type="region of interest" description="Disordered" evidence="2">
    <location>
        <begin position="447"/>
        <end position="486"/>
    </location>
</feature>
<feature type="compositionally biased region" description="Basic and acidic residues" evidence="2">
    <location>
        <begin position="266"/>
        <end position="316"/>
    </location>
</feature>
<accession>A0A8H2XMM6</accession>
<gene>
    <name evidence="3" type="ORF">RDB_LOCUS66192</name>
</gene>
<dbReference type="Proteomes" id="UP000663841">
    <property type="component" value="Unassembled WGS sequence"/>
</dbReference>
<evidence type="ECO:0000256" key="1">
    <source>
        <dbReference type="SAM" id="Coils"/>
    </source>
</evidence>
<feature type="region of interest" description="Disordered" evidence="2">
    <location>
        <begin position="1"/>
        <end position="117"/>
    </location>
</feature>
<keyword evidence="1" id="KW-0175">Coiled coil</keyword>
<evidence type="ECO:0000313" key="4">
    <source>
        <dbReference type="Proteomes" id="UP000663841"/>
    </source>
</evidence>
<feature type="compositionally biased region" description="Basic and acidic residues" evidence="2">
    <location>
        <begin position="200"/>
        <end position="216"/>
    </location>
</feature>
<evidence type="ECO:0000256" key="2">
    <source>
        <dbReference type="SAM" id="MobiDB-lite"/>
    </source>
</evidence>
<feature type="compositionally biased region" description="Polar residues" evidence="2">
    <location>
        <begin position="1"/>
        <end position="15"/>
    </location>
</feature>
<feature type="compositionally biased region" description="Low complexity" evidence="2">
    <location>
        <begin position="139"/>
        <end position="151"/>
    </location>
</feature>
<comment type="caution">
    <text evidence="3">The sequence shown here is derived from an EMBL/GenBank/DDBJ whole genome shotgun (WGS) entry which is preliminary data.</text>
</comment>
<feature type="region of interest" description="Disordered" evidence="2">
    <location>
        <begin position="500"/>
        <end position="565"/>
    </location>
</feature>
<feature type="compositionally biased region" description="Polar residues" evidence="2">
    <location>
        <begin position="386"/>
        <end position="406"/>
    </location>
</feature>
<name>A0A8H2XMM6_9AGAM</name>
<sequence>MPAVTTTSTMQSSSPRNKKTAGPPPTSGNAQQPKQRPSLRYSLNHLGKALADVVGKESKSSAHVRSASAIPSTLADRSGSSSPSTRPSTQLGLRRPSVAGAFERPSLDAARPTQAQVRMRTMSAVGRGLPTQLKAAVLSSPKRASPSKAPPTNASTGALPLARRPSFMKGALAPPNTAPVPVGTAKVAIRPKMSAPPRVTADDERPMEVKERKTDSPRAPPVSAVRTRERVDSRASPVRMGFTMPGSTPKAGRASPSRNDQTPTAPKDDREKRRERREKEKHAVEEKKEAIEREKKAALERERAKIEAKKAEEQSGHRTSSSTATLTSASSIFTSVSRSSTGDSHTSGGSTVPKSKPKSNTAIFPRAAQTVVLTPPDDQDEDEDTAGQTPMRSRTATGSTQFGDVSSPAISRTLLASISAQTESPIMAPIDQRLRHAGSFTSLISSLPSSTLPSPVRPGTVTFPPPAPGLVHKDDTSDDEDWKEEGDVSALLETVISPSIGATPAMPRFTSKSKPTARSHPPETPSRPAGLPGRDALSYPSPAVPASVQRTRGDKVGKNAQHRGPRESILSYDALVERSRLDEEEFEDILRAPPPAVGLISPDMRPVRNLPRLTNIGPKRMNFVGVSDSEGEIEEEPEEQTVHVSSNAGQSISQVLFPVPGPSSPSRSKRDLAEKEKAWAAKEEAWEKQRSQWEIERAQWEAERAQWKTQQTQWNAQRTMWNAQQSEWSGKQSEWETERSAWTTRQHQLESTVQAREVDIEALEHENGAHRAEITQRSEEHQLEIDALLKRLEGFQLQSQELRAAKERQAKYEAQARCTSALNAWTGVCASLRDDAASCAADRAALRVILSGLEAMVRCE</sequence>
<evidence type="ECO:0000313" key="3">
    <source>
        <dbReference type="EMBL" id="CAE6430714.1"/>
    </source>
</evidence>
<feature type="coiled-coil region" evidence="1">
    <location>
        <begin position="771"/>
        <end position="815"/>
    </location>
</feature>
<feature type="compositionally biased region" description="Low complexity" evidence="2">
    <location>
        <begin position="77"/>
        <end position="89"/>
    </location>
</feature>
<dbReference type="EMBL" id="CAJMWW010000084">
    <property type="protein sequence ID" value="CAE6430714.1"/>
    <property type="molecule type" value="Genomic_DNA"/>
</dbReference>
<feature type="region of interest" description="Disordered" evidence="2">
    <location>
        <begin position="137"/>
        <end position="163"/>
    </location>
</feature>
<organism evidence="3 4">
    <name type="scientific">Rhizoctonia solani</name>
    <dbReference type="NCBI Taxonomy" id="456999"/>
    <lineage>
        <taxon>Eukaryota</taxon>
        <taxon>Fungi</taxon>
        <taxon>Dikarya</taxon>
        <taxon>Basidiomycota</taxon>
        <taxon>Agaricomycotina</taxon>
        <taxon>Agaricomycetes</taxon>
        <taxon>Cantharellales</taxon>
        <taxon>Ceratobasidiaceae</taxon>
        <taxon>Rhizoctonia</taxon>
    </lineage>
</organism>
<dbReference type="AlphaFoldDB" id="A0A8H2XMM6"/>
<feature type="compositionally biased region" description="Low complexity" evidence="2">
    <location>
        <begin position="319"/>
        <end position="351"/>
    </location>
</feature>
<proteinExistence type="predicted"/>
<feature type="region of interest" description="Disordered" evidence="2">
    <location>
        <begin position="185"/>
        <end position="406"/>
    </location>
</feature>
<protein>
    <submittedName>
        <fullName evidence="3">Uncharacterized protein</fullName>
    </submittedName>
</protein>
<feature type="coiled-coil region" evidence="1">
    <location>
        <begin position="683"/>
        <end position="710"/>
    </location>
</feature>
<reference evidence="3" key="1">
    <citation type="submission" date="2021-01" db="EMBL/GenBank/DDBJ databases">
        <authorList>
            <person name="Kaushik A."/>
        </authorList>
    </citation>
    <scope>NUCLEOTIDE SEQUENCE</scope>
    <source>
        <strain evidence="3">AG3-T5</strain>
    </source>
</reference>